<reference evidence="1 2" key="1">
    <citation type="submission" date="2023-03" db="EMBL/GenBank/DDBJ databases">
        <title>Draft genome sequence of type strain Streptomyces ferralitis JCM 14344.</title>
        <authorList>
            <person name="Klaysubun C."/>
            <person name="Duangmal K."/>
        </authorList>
    </citation>
    <scope>NUCLEOTIDE SEQUENCE [LARGE SCALE GENOMIC DNA]</scope>
    <source>
        <strain evidence="1 2">JCM 14344</strain>
    </source>
</reference>
<dbReference type="Proteomes" id="UP001220022">
    <property type="component" value="Unassembled WGS sequence"/>
</dbReference>
<sequence length="145" mass="15386">MSAAPKPASWELVGAPAEGLPTSLVGSCARVGHDLLHDPTVHARLPELRWWAGREAGAPAGYVVVGLRTPQMTLFGSGVNTELAEAELAARIAEITQDDLIGYEALPWPACPGHNHPMEPCAVDEEAWWCCPASHHPLSVIGQLG</sequence>
<name>A0ABT5YYG2_9ACTN</name>
<keyword evidence="2" id="KW-1185">Reference proteome</keyword>
<evidence type="ECO:0000313" key="2">
    <source>
        <dbReference type="Proteomes" id="UP001220022"/>
    </source>
</evidence>
<organism evidence="1 2">
    <name type="scientific">Streptantibioticus ferralitis</name>
    <dbReference type="NCBI Taxonomy" id="236510"/>
    <lineage>
        <taxon>Bacteria</taxon>
        <taxon>Bacillati</taxon>
        <taxon>Actinomycetota</taxon>
        <taxon>Actinomycetes</taxon>
        <taxon>Kitasatosporales</taxon>
        <taxon>Streptomycetaceae</taxon>
        <taxon>Streptantibioticus</taxon>
    </lineage>
</organism>
<protein>
    <submittedName>
        <fullName evidence="1">Uncharacterized protein</fullName>
    </submittedName>
</protein>
<dbReference type="EMBL" id="JARHTQ010000007">
    <property type="protein sequence ID" value="MDF2256646.1"/>
    <property type="molecule type" value="Genomic_DNA"/>
</dbReference>
<proteinExistence type="predicted"/>
<dbReference type="RefSeq" id="WP_275813205.1">
    <property type="nucleotide sequence ID" value="NZ_BAAANM010000001.1"/>
</dbReference>
<evidence type="ECO:0000313" key="1">
    <source>
        <dbReference type="EMBL" id="MDF2256646.1"/>
    </source>
</evidence>
<comment type="caution">
    <text evidence="1">The sequence shown here is derived from an EMBL/GenBank/DDBJ whole genome shotgun (WGS) entry which is preliminary data.</text>
</comment>
<accession>A0ABT5YYG2</accession>
<gene>
    <name evidence="1" type="ORF">P2L57_13170</name>
</gene>